<sequence length="388" mass="44075">MNSGQRVETLFGDSLAVSRVNNYILNRNLGVLVEFFFLCDREAIDYSKAHANQPETGIWDLVGEWVQLFGREKANGLHQFELRSLELDGRIFTLKEENKKCVKKMFAMQCYSSGFRPTFITVGTLFAFAENAKDSRKKSLSVGKNIGFFLTPKEDPETANLQRAEFLGDKSTVSYLLNRLTRKIPLNHQNPTISKIPSPMFREIPTCKIPLNLVDSQITTNITSDQITNPVGSRGIPLSRLKSDAPCFKCLLSILDNQHKLIVEALFHTNYTAPPSILQFRAVLGVSGYFYICTLNFTPQRSKNTCMKITSAISRWQKKRCFGNSEVYMENITIGDVPFSPTVDLIVLRINLKCKQWGPDATLVFNSLPLQELQGWEREEWFLADGQF</sequence>
<evidence type="ECO:0000313" key="2">
    <source>
        <dbReference type="Proteomes" id="UP000014500"/>
    </source>
</evidence>
<name>T1JAL7_STRMM</name>
<protein>
    <submittedName>
        <fullName evidence="1">Uncharacterized protein</fullName>
    </submittedName>
</protein>
<dbReference type="EnsemblMetazoa" id="SMAR010786-RA">
    <property type="protein sequence ID" value="SMAR010786-PA"/>
    <property type="gene ID" value="SMAR010786"/>
</dbReference>
<dbReference type="AlphaFoldDB" id="T1JAL7"/>
<accession>T1JAL7</accession>
<reference evidence="2" key="1">
    <citation type="submission" date="2011-05" db="EMBL/GenBank/DDBJ databases">
        <authorList>
            <person name="Richards S.R."/>
            <person name="Qu J."/>
            <person name="Jiang H."/>
            <person name="Jhangiani S.N."/>
            <person name="Agravi P."/>
            <person name="Goodspeed R."/>
            <person name="Gross S."/>
            <person name="Mandapat C."/>
            <person name="Jackson L."/>
            <person name="Mathew T."/>
            <person name="Pu L."/>
            <person name="Thornton R."/>
            <person name="Saada N."/>
            <person name="Wilczek-Boney K.B."/>
            <person name="Lee S."/>
            <person name="Kovar C."/>
            <person name="Wu Y."/>
            <person name="Scherer S.E."/>
            <person name="Worley K.C."/>
            <person name="Muzny D.M."/>
            <person name="Gibbs R."/>
        </authorList>
    </citation>
    <scope>NUCLEOTIDE SEQUENCE</scope>
    <source>
        <strain evidence="2">Brora</strain>
    </source>
</reference>
<proteinExistence type="predicted"/>
<evidence type="ECO:0000313" key="1">
    <source>
        <dbReference type="EnsemblMetazoa" id="SMAR010786-PA"/>
    </source>
</evidence>
<organism evidence="1 2">
    <name type="scientific">Strigamia maritima</name>
    <name type="common">European centipede</name>
    <name type="synonym">Geophilus maritimus</name>
    <dbReference type="NCBI Taxonomy" id="126957"/>
    <lineage>
        <taxon>Eukaryota</taxon>
        <taxon>Metazoa</taxon>
        <taxon>Ecdysozoa</taxon>
        <taxon>Arthropoda</taxon>
        <taxon>Myriapoda</taxon>
        <taxon>Chilopoda</taxon>
        <taxon>Pleurostigmophora</taxon>
        <taxon>Geophilomorpha</taxon>
        <taxon>Linotaeniidae</taxon>
        <taxon>Strigamia</taxon>
    </lineage>
</organism>
<dbReference type="HOGENOM" id="CLU_712361_0_0_1"/>
<dbReference type="EMBL" id="JH432001">
    <property type="status" value="NOT_ANNOTATED_CDS"/>
    <property type="molecule type" value="Genomic_DNA"/>
</dbReference>
<reference evidence="1" key="2">
    <citation type="submission" date="2015-02" db="UniProtKB">
        <authorList>
            <consortium name="EnsemblMetazoa"/>
        </authorList>
    </citation>
    <scope>IDENTIFICATION</scope>
</reference>
<keyword evidence="2" id="KW-1185">Reference proteome</keyword>
<dbReference type="Proteomes" id="UP000014500">
    <property type="component" value="Unassembled WGS sequence"/>
</dbReference>